<protein>
    <submittedName>
        <fullName evidence="2">Uncharacterized protein</fullName>
    </submittedName>
</protein>
<dbReference type="AlphaFoldDB" id="V5FU82"/>
<evidence type="ECO:0000256" key="1">
    <source>
        <dbReference type="SAM" id="MobiDB-lite"/>
    </source>
</evidence>
<name>V5FU82_ANOGL</name>
<reference evidence="2" key="1">
    <citation type="submission" date="2013-07" db="EMBL/GenBank/DDBJ databases">
        <title>Midgut Transcriptome Profiling of Anoplphora glabripennis, a Lignocellulose Degrading, Wood-Boring Cerambycid.</title>
        <authorList>
            <person name="Scully E.D."/>
            <person name="Hoover K."/>
            <person name="Carlson J.E."/>
            <person name="Tien M."/>
            <person name="Geib S.M."/>
        </authorList>
    </citation>
    <scope>NUCLEOTIDE SEQUENCE</scope>
</reference>
<feature type="non-terminal residue" evidence="2">
    <location>
        <position position="129"/>
    </location>
</feature>
<organism evidence="2">
    <name type="scientific">Anoplophora glabripennis</name>
    <name type="common">Asian longhorn beetle</name>
    <name type="synonym">Anoplophora nobilis</name>
    <dbReference type="NCBI Taxonomy" id="217634"/>
    <lineage>
        <taxon>Eukaryota</taxon>
        <taxon>Metazoa</taxon>
        <taxon>Ecdysozoa</taxon>
        <taxon>Arthropoda</taxon>
        <taxon>Hexapoda</taxon>
        <taxon>Insecta</taxon>
        <taxon>Pterygota</taxon>
        <taxon>Neoptera</taxon>
        <taxon>Endopterygota</taxon>
        <taxon>Coleoptera</taxon>
        <taxon>Polyphaga</taxon>
        <taxon>Cucujiformia</taxon>
        <taxon>Chrysomeloidea</taxon>
        <taxon>Cerambycidae</taxon>
        <taxon>Lamiinae</taxon>
        <taxon>Lamiini</taxon>
        <taxon>Anoplophora</taxon>
    </lineage>
</organism>
<feature type="region of interest" description="Disordered" evidence="1">
    <location>
        <begin position="102"/>
        <end position="129"/>
    </location>
</feature>
<dbReference type="EMBL" id="GALX01007261">
    <property type="protein sequence ID" value="JAB61205.1"/>
    <property type="molecule type" value="Transcribed_RNA"/>
</dbReference>
<proteinExistence type="predicted"/>
<feature type="compositionally biased region" description="Polar residues" evidence="1">
    <location>
        <begin position="118"/>
        <end position="129"/>
    </location>
</feature>
<evidence type="ECO:0000313" key="2">
    <source>
        <dbReference type="EMBL" id="JAB61205.1"/>
    </source>
</evidence>
<sequence length="129" mass="14830">MRNGHFDYGIPGHIFIVRNNKATHNQPKPTFINNKRIPHHHHFKPDVIIGISADGEKHILQSYPGFYTSFPVHPTYHQNRYSTNDPREIELYKELIESLAAKTSSTQKAETGPHKFSLPTTDEVQMTKP</sequence>
<accession>V5FU82</accession>